<protein>
    <recommendedName>
        <fullName evidence="5">Cation-transporting P-type ATPase N-terminal domain-containing protein</fullName>
    </recommendedName>
</protein>
<keyword evidence="4" id="KW-1133">Transmembrane helix</keyword>
<dbReference type="Gene3D" id="2.70.150.10">
    <property type="entry name" value="Calcium-transporting ATPase, cytoplasmic transduction domain A"/>
    <property type="match status" value="1"/>
</dbReference>
<organism evidence="6 8">
    <name type="scientific">Rotaria sordida</name>
    <dbReference type="NCBI Taxonomy" id="392033"/>
    <lineage>
        <taxon>Eukaryota</taxon>
        <taxon>Metazoa</taxon>
        <taxon>Spiralia</taxon>
        <taxon>Gnathifera</taxon>
        <taxon>Rotifera</taxon>
        <taxon>Eurotatoria</taxon>
        <taxon>Bdelloidea</taxon>
        <taxon>Philodinida</taxon>
        <taxon>Philodinidae</taxon>
        <taxon>Rotaria</taxon>
    </lineage>
</organism>
<dbReference type="EMBL" id="CAJNOO010005149">
    <property type="protein sequence ID" value="CAF1406227.1"/>
    <property type="molecule type" value="Genomic_DNA"/>
</dbReference>
<accession>A0A815L7Q1</accession>
<comment type="caution">
    <text evidence="6">The sequence shown here is derived from an EMBL/GenBank/DDBJ whole genome shotgun (WGS) entry which is preliminary data.</text>
</comment>
<dbReference type="EMBL" id="CAJOAX010012047">
    <property type="protein sequence ID" value="CAF4104964.1"/>
    <property type="molecule type" value="Genomic_DNA"/>
</dbReference>
<dbReference type="GO" id="GO:0012505">
    <property type="term" value="C:endomembrane system"/>
    <property type="evidence" value="ECO:0007669"/>
    <property type="project" value="UniProtKB-SubCell"/>
</dbReference>
<dbReference type="Pfam" id="PF00690">
    <property type="entry name" value="Cation_ATPase_N"/>
    <property type="match status" value="1"/>
</dbReference>
<dbReference type="Gene3D" id="1.20.1110.10">
    <property type="entry name" value="Calcium-transporting ATPase, transmembrane domain"/>
    <property type="match status" value="1"/>
</dbReference>
<sequence>MEMQSLHSPPPSSEIGQPKKQMLSRKESSTKTPVNSDSSMFDLTIEQLRVLMKLEGKDLLEKLNSSTFNGVKGILEKLKVDGNKGLDSNNQEDLEQRRAIYGNNEIPPKPMKSFLRLCWDTLHDVLLVILLVCAAVSMGLLFYKPPHQGDQAIEDERTWIDFSFLLLHY</sequence>
<dbReference type="AlphaFoldDB" id="A0A815L7Q1"/>
<dbReference type="OrthoDB" id="116380at2759"/>
<keyword evidence="4" id="KW-0472">Membrane</keyword>
<dbReference type="GO" id="GO:0005886">
    <property type="term" value="C:plasma membrane"/>
    <property type="evidence" value="ECO:0007669"/>
    <property type="project" value="TreeGrafter"/>
</dbReference>
<evidence type="ECO:0000256" key="3">
    <source>
        <dbReference type="SAM" id="MobiDB-lite"/>
    </source>
</evidence>
<evidence type="ECO:0000313" key="7">
    <source>
        <dbReference type="EMBL" id="CAF4104964.1"/>
    </source>
</evidence>
<reference evidence="6" key="1">
    <citation type="submission" date="2021-02" db="EMBL/GenBank/DDBJ databases">
        <authorList>
            <person name="Nowell W R."/>
        </authorList>
    </citation>
    <scope>NUCLEOTIDE SEQUENCE</scope>
</reference>
<dbReference type="InterPro" id="IPR023298">
    <property type="entry name" value="ATPase_P-typ_TM_dom_sf"/>
</dbReference>
<dbReference type="SMART" id="SM00831">
    <property type="entry name" value="Cation_ATPase_N"/>
    <property type="match status" value="1"/>
</dbReference>
<dbReference type="PANTHER" id="PTHR24093:SF369">
    <property type="entry name" value="CALCIUM-TRANSPORTING ATPASE"/>
    <property type="match status" value="1"/>
</dbReference>
<evidence type="ECO:0000256" key="4">
    <source>
        <dbReference type="SAM" id="Phobius"/>
    </source>
</evidence>
<dbReference type="SUPFAM" id="SSF81665">
    <property type="entry name" value="Calcium ATPase, transmembrane domain M"/>
    <property type="match status" value="1"/>
</dbReference>
<evidence type="ECO:0000259" key="5">
    <source>
        <dbReference type="SMART" id="SM00831"/>
    </source>
</evidence>
<comment type="subcellular location">
    <subcellularLocation>
        <location evidence="1">Endomembrane system</location>
        <topology evidence="1">Multi-pass membrane protein</topology>
    </subcellularLocation>
</comment>
<dbReference type="PANTHER" id="PTHR24093">
    <property type="entry name" value="CATION TRANSPORTING ATPASE"/>
    <property type="match status" value="1"/>
</dbReference>
<dbReference type="Proteomes" id="UP000663882">
    <property type="component" value="Unassembled WGS sequence"/>
</dbReference>
<evidence type="ECO:0000313" key="8">
    <source>
        <dbReference type="Proteomes" id="UP000663882"/>
    </source>
</evidence>
<feature type="region of interest" description="Disordered" evidence="3">
    <location>
        <begin position="1"/>
        <end position="37"/>
    </location>
</feature>
<keyword evidence="4" id="KW-0812">Transmembrane</keyword>
<evidence type="ECO:0000313" key="6">
    <source>
        <dbReference type="EMBL" id="CAF1406227.1"/>
    </source>
</evidence>
<proteinExistence type="predicted"/>
<dbReference type="GO" id="GO:0051480">
    <property type="term" value="P:regulation of cytosolic calcium ion concentration"/>
    <property type="evidence" value="ECO:0007669"/>
    <property type="project" value="TreeGrafter"/>
</dbReference>
<name>A0A815L7Q1_9BILA</name>
<feature type="transmembrane region" description="Helical" evidence="4">
    <location>
        <begin position="125"/>
        <end position="143"/>
    </location>
</feature>
<dbReference type="Proteomes" id="UP000663823">
    <property type="component" value="Unassembled WGS sequence"/>
</dbReference>
<evidence type="ECO:0000256" key="1">
    <source>
        <dbReference type="ARBA" id="ARBA00004127"/>
    </source>
</evidence>
<feature type="domain" description="Cation-transporting P-type ATPase N-terminal" evidence="5">
    <location>
        <begin position="50"/>
        <end position="142"/>
    </location>
</feature>
<gene>
    <name evidence="7" type="ORF">OTI717_LOCUS34281</name>
    <name evidence="6" type="ORF">RFH988_LOCUS35054</name>
</gene>
<evidence type="ECO:0000256" key="2">
    <source>
        <dbReference type="ARBA" id="ARBA00022842"/>
    </source>
</evidence>
<dbReference type="InterPro" id="IPR004014">
    <property type="entry name" value="ATPase_P-typ_cation-transptr_N"/>
</dbReference>
<keyword evidence="2" id="KW-0460">Magnesium</keyword>
<dbReference type="GO" id="GO:0005388">
    <property type="term" value="F:P-type calcium transporter activity"/>
    <property type="evidence" value="ECO:0007669"/>
    <property type="project" value="TreeGrafter"/>
</dbReference>